<evidence type="ECO:0000313" key="2">
    <source>
        <dbReference type="Proteomes" id="UP000034078"/>
    </source>
</evidence>
<protein>
    <submittedName>
        <fullName evidence="1">Uncharacterized protein</fullName>
    </submittedName>
</protein>
<reference evidence="1 2" key="1">
    <citation type="journal article" date="2015" name="Nature">
        <title>rRNA introns, odd ribosomes, and small enigmatic genomes across a large radiation of phyla.</title>
        <authorList>
            <person name="Brown C.T."/>
            <person name="Hug L.A."/>
            <person name="Thomas B.C."/>
            <person name="Sharon I."/>
            <person name="Castelle C.J."/>
            <person name="Singh A."/>
            <person name="Wilkins M.J."/>
            <person name="Williams K.H."/>
            <person name="Banfield J.F."/>
        </authorList>
    </citation>
    <scope>NUCLEOTIDE SEQUENCE [LARGE SCALE GENOMIC DNA]</scope>
</reference>
<accession>A0A837IFD7</accession>
<proteinExistence type="predicted"/>
<gene>
    <name evidence="1" type="ORF">UX01_C0002G0049</name>
</gene>
<name>A0A837IFD7_9BACT</name>
<comment type="caution">
    <text evidence="1">The sequence shown here is derived from an EMBL/GenBank/DDBJ whole genome shotgun (WGS) entry which is preliminary data.</text>
</comment>
<dbReference type="EMBL" id="LCKO01000002">
    <property type="protein sequence ID" value="KKU01083.1"/>
    <property type="molecule type" value="Genomic_DNA"/>
</dbReference>
<sequence length="101" mass="11644">MNELYPVAKLGDEVLVVNKDDIPFIGKERAIDVKCINVDLKHKEIDPITELEKHLKFNPWEETDEEQRTSILQSLASTFSDQEILEKIIEPLAESLIEPKE</sequence>
<dbReference type="AlphaFoldDB" id="A0A837IFD7"/>
<dbReference type="Proteomes" id="UP000034078">
    <property type="component" value="Unassembled WGS sequence"/>
</dbReference>
<evidence type="ECO:0000313" key="1">
    <source>
        <dbReference type="EMBL" id="KKU01083.1"/>
    </source>
</evidence>
<organism evidence="1 2">
    <name type="scientific">Candidatus Collierbacteria bacterium GW2011_GWB2_45_17</name>
    <dbReference type="NCBI Taxonomy" id="1618388"/>
    <lineage>
        <taxon>Bacteria</taxon>
        <taxon>Candidatus Collieribacteriota</taxon>
    </lineage>
</organism>